<dbReference type="GO" id="GO:0005483">
    <property type="term" value="F:soluble NSF attachment protein activity"/>
    <property type="evidence" value="ECO:0007669"/>
    <property type="project" value="UniProtKB-ARBA"/>
</dbReference>
<evidence type="ECO:0000256" key="6">
    <source>
        <dbReference type="ARBA" id="ARBA00023136"/>
    </source>
</evidence>
<dbReference type="Proteomes" id="UP001443914">
    <property type="component" value="Unassembled WGS sequence"/>
</dbReference>
<organism evidence="8 9">
    <name type="scientific">Saponaria officinalis</name>
    <name type="common">Common soapwort</name>
    <name type="synonym">Lychnis saponaria</name>
    <dbReference type="NCBI Taxonomy" id="3572"/>
    <lineage>
        <taxon>Eukaryota</taxon>
        <taxon>Viridiplantae</taxon>
        <taxon>Streptophyta</taxon>
        <taxon>Embryophyta</taxon>
        <taxon>Tracheophyta</taxon>
        <taxon>Spermatophyta</taxon>
        <taxon>Magnoliopsida</taxon>
        <taxon>eudicotyledons</taxon>
        <taxon>Gunneridae</taxon>
        <taxon>Pentapetalae</taxon>
        <taxon>Caryophyllales</taxon>
        <taxon>Caryophyllaceae</taxon>
        <taxon>Caryophylleae</taxon>
        <taxon>Saponaria</taxon>
    </lineage>
</organism>
<dbReference type="InterPro" id="IPR000744">
    <property type="entry name" value="NSF_attach"/>
</dbReference>
<dbReference type="PRINTS" id="PR00448">
    <property type="entry name" value="NSFATTACHMNT"/>
</dbReference>
<keyword evidence="4 7" id="KW-0931">ER-Golgi transport</keyword>
<dbReference type="Gene3D" id="1.25.40.10">
    <property type="entry name" value="Tetratricopeptide repeat domain"/>
    <property type="match status" value="1"/>
</dbReference>
<dbReference type="PANTHER" id="PTHR13768">
    <property type="entry name" value="SOLUBLE NSF ATTACHMENT PROTEIN SNAP"/>
    <property type="match status" value="1"/>
</dbReference>
<dbReference type="GO" id="GO:0006886">
    <property type="term" value="P:intracellular protein transport"/>
    <property type="evidence" value="ECO:0007669"/>
    <property type="project" value="UniProtKB-UniRule"/>
</dbReference>
<keyword evidence="6 7" id="KW-0472">Membrane</keyword>
<name>A0AAW1I2R3_SAPOF</name>
<keyword evidence="9" id="KW-1185">Reference proteome</keyword>
<evidence type="ECO:0000256" key="2">
    <source>
        <dbReference type="ARBA" id="ARBA00010050"/>
    </source>
</evidence>
<gene>
    <name evidence="8" type="ORF">RND81_10G156900</name>
</gene>
<comment type="caution">
    <text evidence="8">The sequence shown here is derived from an EMBL/GenBank/DDBJ whole genome shotgun (WGS) entry which is preliminary data.</text>
</comment>
<evidence type="ECO:0008006" key="10">
    <source>
        <dbReference type="Google" id="ProtNLM"/>
    </source>
</evidence>
<evidence type="ECO:0000256" key="5">
    <source>
        <dbReference type="ARBA" id="ARBA00022927"/>
    </source>
</evidence>
<keyword evidence="5 7" id="KW-0653">Protein transport</keyword>
<dbReference type="GO" id="GO:0019905">
    <property type="term" value="F:syntaxin binding"/>
    <property type="evidence" value="ECO:0007669"/>
    <property type="project" value="TreeGrafter"/>
</dbReference>
<dbReference type="GO" id="GO:0035494">
    <property type="term" value="P:SNARE complex disassembly"/>
    <property type="evidence" value="ECO:0007669"/>
    <property type="project" value="TreeGrafter"/>
</dbReference>
<evidence type="ECO:0000256" key="1">
    <source>
        <dbReference type="ARBA" id="ARBA00004170"/>
    </source>
</evidence>
<dbReference type="EMBL" id="JBDFQZ010000010">
    <property type="protein sequence ID" value="KAK9683657.1"/>
    <property type="molecule type" value="Genomic_DNA"/>
</dbReference>
<comment type="subcellular location">
    <subcellularLocation>
        <location evidence="1 7">Membrane</location>
        <topology evidence="1 7">Peripheral membrane protein</topology>
    </subcellularLocation>
</comment>
<protein>
    <recommendedName>
        <fullName evidence="10">Alpha-soluble NSF attachment protein</fullName>
    </recommendedName>
</protein>
<dbReference type="FunFam" id="1.25.40.10:FF:000049">
    <property type="entry name" value="Alpha-soluble NSF attachment protein-like"/>
    <property type="match status" value="1"/>
</dbReference>
<comment type="similarity">
    <text evidence="2 7">Belongs to the SNAP family.</text>
</comment>
<evidence type="ECO:0000256" key="4">
    <source>
        <dbReference type="ARBA" id="ARBA00022892"/>
    </source>
</evidence>
<evidence type="ECO:0000313" key="9">
    <source>
        <dbReference type="Proteomes" id="UP001443914"/>
    </source>
</evidence>
<dbReference type="Pfam" id="PF14938">
    <property type="entry name" value="SNAP"/>
    <property type="match status" value="1"/>
</dbReference>
<comment type="function">
    <text evidence="7">Required for vesicular transport between the endoplasmic reticulum and the Golgi apparatus.</text>
</comment>
<proteinExistence type="inferred from homology"/>
<dbReference type="AlphaFoldDB" id="A0AAW1I2R3"/>
<dbReference type="GO" id="GO:0005774">
    <property type="term" value="C:vacuolar membrane"/>
    <property type="evidence" value="ECO:0007669"/>
    <property type="project" value="TreeGrafter"/>
</dbReference>
<dbReference type="InterPro" id="IPR011990">
    <property type="entry name" value="TPR-like_helical_dom_sf"/>
</dbReference>
<reference evidence="8" key="1">
    <citation type="submission" date="2024-03" db="EMBL/GenBank/DDBJ databases">
        <title>WGS assembly of Saponaria officinalis var. Norfolk2.</title>
        <authorList>
            <person name="Jenkins J."/>
            <person name="Shu S."/>
            <person name="Grimwood J."/>
            <person name="Barry K."/>
            <person name="Goodstein D."/>
            <person name="Schmutz J."/>
            <person name="Leebens-Mack J."/>
            <person name="Osbourn A."/>
        </authorList>
    </citation>
    <scope>NUCLEOTIDE SEQUENCE [LARGE SCALE GENOMIC DNA]</scope>
    <source>
        <strain evidence="8">JIC</strain>
    </source>
</reference>
<keyword evidence="3 7" id="KW-0813">Transport</keyword>
<evidence type="ECO:0000313" key="8">
    <source>
        <dbReference type="EMBL" id="KAK9683657.1"/>
    </source>
</evidence>
<evidence type="ECO:0000256" key="3">
    <source>
        <dbReference type="ARBA" id="ARBA00022448"/>
    </source>
</evidence>
<dbReference type="GO" id="GO:0031201">
    <property type="term" value="C:SNARE complex"/>
    <property type="evidence" value="ECO:0007669"/>
    <property type="project" value="TreeGrafter"/>
</dbReference>
<dbReference type="CDD" id="cd15832">
    <property type="entry name" value="SNAP"/>
    <property type="match status" value="1"/>
</dbReference>
<dbReference type="SUPFAM" id="SSF48452">
    <property type="entry name" value="TPR-like"/>
    <property type="match status" value="1"/>
</dbReference>
<sequence>MSNYVEQAQDLEKKAEKKLTGWGLFGNKHEDAADLYDKAANYYKLAKSWDQAGAVYEKLASCHLKLDSKHEAANAYTEAGHAYKKTSIKDATNCLEQSVNCFLEIGRLSMAARYCKEIAEIYEGDQNLDLAIFWYEKAADLFQSEEVSTSANQCRQKIAQYSAQLEQYPAAIEIYEDIARHSLNSTLLKYGVKGHLLNAGICHLCKGDTVSITNALDKYQDMDPTFTGTREYRLLSDLASAIDEQDIGKFTDVLKEFDSMTPLDAWKTTLLLRVKDKLKAQDNDDDDLT</sequence>
<evidence type="ECO:0000256" key="7">
    <source>
        <dbReference type="RuleBase" id="RU367013"/>
    </source>
</evidence>
<dbReference type="PANTHER" id="PTHR13768:SF8">
    <property type="entry name" value="ALPHA-SOLUBLE NSF ATTACHMENT PROTEIN"/>
    <property type="match status" value="1"/>
</dbReference>
<accession>A0AAW1I2R3</accession>